<evidence type="ECO:0000313" key="2">
    <source>
        <dbReference type="Proteomes" id="UP000069620"/>
    </source>
</evidence>
<name>A0A100VUB3_9MYCO</name>
<gene>
    <name evidence="1" type="ORF">RMCB_0075</name>
</gene>
<comment type="caution">
    <text evidence="1">The sequence shown here is derived from an EMBL/GenBank/DDBJ whole genome shotgun (WGS) entry which is preliminary data.</text>
</comment>
<organism evidence="1 2">
    <name type="scientific">Mycolicibacterium brisbanense</name>
    <dbReference type="NCBI Taxonomy" id="146020"/>
    <lineage>
        <taxon>Bacteria</taxon>
        <taxon>Bacillati</taxon>
        <taxon>Actinomycetota</taxon>
        <taxon>Actinomycetes</taxon>
        <taxon>Mycobacteriales</taxon>
        <taxon>Mycobacteriaceae</taxon>
        <taxon>Mycolicibacterium</taxon>
    </lineage>
</organism>
<reference evidence="2" key="2">
    <citation type="submission" date="2016-02" db="EMBL/GenBank/DDBJ databases">
        <title>Draft genome sequence of five rapidly growing Mycobacterium species.</title>
        <authorList>
            <person name="Katahira K."/>
            <person name="Gotou Y."/>
            <person name="Iida K."/>
            <person name="Ogura Y."/>
            <person name="Hayashi T."/>
        </authorList>
    </citation>
    <scope>NUCLEOTIDE SEQUENCE [LARGE SCALE GENOMIC DNA]</scope>
    <source>
        <strain evidence="2">JCM15654</strain>
    </source>
</reference>
<accession>A0A100VUB3</accession>
<sequence length="79" mass="8538">MVGTPATVPNRLVAARFCELICAVSRGVDGAAGAISTWSGTVARPHGRYVQESLRPLSIFKHLHKCYGRVNLESREQSG</sequence>
<dbReference type="EMBL" id="BCSX01000001">
    <property type="protein sequence ID" value="GAS85979.1"/>
    <property type="molecule type" value="Genomic_DNA"/>
</dbReference>
<keyword evidence="2" id="KW-1185">Reference proteome</keyword>
<dbReference type="AlphaFoldDB" id="A0A100VUB3"/>
<proteinExistence type="predicted"/>
<reference evidence="2" key="1">
    <citation type="journal article" date="2016" name="Genome Announc.">
        <title>Draft Genome Sequences of Five Rapidly Growing Mycobacterium Species, M. thermoresistibile, M. fortuitum subsp. acetamidolyticum, M. canariasense, M. brisbanense, and M. novocastrense.</title>
        <authorList>
            <person name="Katahira K."/>
            <person name="Ogura Y."/>
            <person name="Gotoh Y."/>
            <person name="Hayashi T."/>
        </authorList>
    </citation>
    <scope>NUCLEOTIDE SEQUENCE [LARGE SCALE GENOMIC DNA]</scope>
    <source>
        <strain evidence="2">JCM15654</strain>
    </source>
</reference>
<protein>
    <submittedName>
        <fullName evidence="1">Uncharacterized protein</fullName>
    </submittedName>
</protein>
<dbReference type="Proteomes" id="UP000069620">
    <property type="component" value="Unassembled WGS sequence"/>
</dbReference>
<evidence type="ECO:0000313" key="1">
    <source>
        <dbReference type="EMBL" id="GAS85979.1"/>
    </source>
</evidence>